<evidence type="ECO:0000313" key="2">
    <source>
        <dbReference type="Proteomes" id="UP000814140"/>
    </source>
</evidence>
<gene>
    <name evidence="1" type="ORF">BV25DRAFT_1816350</name>
</gene>
<reference evidence="1" key="2">
    <citation type="journal article" date="2022" name="New Phytol.">
        <title>Evolutionary transition to the ectomycorrhizal habit in the genomes of a hyperdiverse lineage of mushroom-forming fungi.</title>
        <authorList>
            <person name="Looney B."/>
            <person name="Miyauchi S."/>
            <person name="Morin E."/>
            <person name="Drula E."/>
            <person name="Courty P.E."/>
            <person name="Kohler A."/>
            <person name="Kuo A."/>
            <person name="LaButti K."/>
            <person name="Pangilinan J."/>
            <person name="Lipzen A."/>
            <person name="Riley R."/>
            <person name="Andreopoulos W."/>
            <person name="He G."/>
            <person name="Johnson J."/>
            <person name="Nolan M."/>
            <person name="Tritt A."/>
            <person name="Barry K.W."/>
            <person name="Grigoriev I.V."/>
            <person name="Nagy L.G."/>
            <person name="Hibbett D."/>
            <person name="Henrissat B."/>
            <person name="Matheny P.B."/>
            <person name="Labbe J."/>
            <person name="Martin F.M."/>
        </authorList>
    </citation>
    <scope>NUCLEOTIDE SEQUENCE</scope>
    <source>
        <strain evidence="1">HHB10654</strain>
    </source>
</reference>
<accession>A0ACB8SFA7</accession>
<sequence length="515" mass="59856">MPELRECYVSGRYLQEHFLKYRGSDWSLERIWYDARDIDQKASPEGSRLSNGLVDILTYHDKSEVVRGTTRVQTPLWPPLPHVAGKNELHSLQLQEVKITSRTVVLNFGPLWLQVQYLTHTSPQIYRKATWDTSIRDTPKEVRTFRIGVAFEFHEFVVAFVTRDLVFQLTWAKSEVLLPYKDINVFEDWTSYLKRVVEYLKKHEKALSKNKHTKLAIVAIREMRDLLAGIGVYSAPELMFTAGLSPTLTVNEVFWNPSRLARLLEAIYCFMASAVKDLWPTVKKCIRDCMIVPTANERELLAKYLRVYAKETVFVSERLADLVGIYNVPDTVYERGQQPKSPFDPFEPTFLQRGLESEGHLGHLIFGQEKWRELCPSAPAKPMDPLTVYFRNKGWLAGMFKMKEYLDLDRYTQLFLDQKGMRARLLPTFTYREVSQKTVKKQMWTVHLFSNKSFKQITDVQERKKMTFRYILEGKDVAVGPLEYCGNGVIIKKANGRIHQCAHPVLCLVFFSDRS</sequence>
<name>A0ACB8SFA7_9AGAM</name>
<comment type="caution">
    <text evidence="1">The sequence shown here is derived from an EMBL/GenBank/DDBJ whole genome shotgun (WGS) entry which is preliminary data.</text>
</comment>
<evidence type="ECO:0000313" key="1">
    <source>
        <dbReference type="EMBL" id="KAI0054933.1"/>
    </source>
</evidence>
<proteinExistence type="predicted"/>
<protein>
    <submittedName>
        <fullName evidence="1">Uncharacterized protein</fullName>
    </submittedName>
</protein>
<organism evidence="1 2">
    <name type="scientific">Artomyces pyxidatus</name>
    <dbReference type="NCBI Taxonomy" id="48021"/>
    <lineage>
        <taxon>Eukaryota</taxon>
        <taxon>Fungi</taxon>
        <taxon>Dikarya</taxon>
        <taxon>Basidiomycota</taxon>
        <taxon>Agaricomycotina</taxon>
        <taxon>Agaricomycetes</taxon>
        <taxon>Russulales</taxon>
        <taxon>Auriscalpiaceae</taxon>
        <taxon>Artomyces</taxon>
    </lineage>
</organism>
<reference evidence="1" key="1">
    <citation type="submission" date="2021-03" db="EMBL/GenBank/DDBJ databases">
        <authorList>
            <consortium name="DOE Joint Genome Institute"/>
            <person name="Ahrendt S."/>
            <person name="Looney B.P."/>
            <person name="Miyauchi S."/>
            <person name="Morin E."/>
            <person name="Drula E."/>
            <person name="Courty P.E."/>
            <person name="Chicoki N."/>
            <person name="Fauchery L."/>
            <person name="Kohler A."/>
            <person name="Kuo A."/>
            <person name="Labutti K."/>
            <person name="Pangilinan J."/>
            <person name="Lipzen A."/>
            <person name="Riley R."/>
            <person name="Andreopoulos W."/>
            <person name="He G."/>
            <person name="Johnson J."/>
            <person name="Barry K.W."/>
            <person name="Grigoriev I.V."/>
            <person name="Nagy L."/>
            <person name="Hibbett D."/>
            <person name="Henrissat B."/>
            <person name="Matheny P.B."/>
            <person name="Labbe J."/>
            <person name="Martin F."/>
        </authorList>
    </citation>
    <scope>NUCLEOTIDE SEQUENCE</scope>
    <source>
        <strain evidence="1">HHB10654</strain>
    </source>
</reference>
<dbReference type="EMBL" id="MU277328">
    <property type="protein sequence ID" value="KAI0054933.1"/>
    <property type="molecule type" value="Genomic_DNA"/>
</dbReference>
<dbReference type="Proteomes" id="UP000814140">
    <property type="component" value="Unassembled WGS sequence"/>
</dbReference>
<keyword evidence="2" id="KW-1185">Reference proteome</keyword>